<comment type="catalytic activity">
    <reaction evidence="2">
        <text>a quinone + NADH + 5 H(+)(in) = a quinol + NAD(+) + 4 H(+)(out)</text>
        <dbReference type="Rhea" id="RHEA:57888"/>
        <dbReference type="ChEBI" id="CHEBI:15378"/>
        <dbReference type="ChEBI" id="CHEBI:24646"/>
        <dbReference type="ChEBI" id="CHEBI:57540"/>
        <dbReference type="ChEBI" id="CHEBI:57945"/>
        <dbReference type="ChEBI" id="CHEBI:132124"/>
    </reaction>
</comment>
<evidence type="ECO:0000313" key="4">
    <source>
        <dbReference type="Proteomes" id="UP000320386"/>
    </source>
</evidence>
<dbReference type="KEGG" id="mcad:Pan265_11260"/>
<protein>
    <recommendedName>
        <fullName evidence="2">NADH-quinone oxidoreductase subunit J</fullName>
        <ecNumber evidence="2">7.1.1.-</ecNumber>
    </recommendedName>
</protein>
<dbReference type="GO" id="GO:0008137">
    <property type="term" value="F:NADH dehydrogenase (ubiquinone) activity"/>
    <property type="evidence" value="ECO:0007669"/>
    <property type="project" value="UniProtKB-UniRule"/>
</dbReference>
<evidence type="ECO:0000313" key="3">
    <source>
        <dbReference type="EMBL" id="QDU71277.1"/>
    </source>
</evidence>
<name>A0A518BWC6_9BACT</name>
<feature type="transmembrane region" description="Helical" evidence="2">
    <location>
        <begin position="119"/>
        <end position="142"/>
    </location>
</feature>
<keyword evidence="2" id="KW-0874">Quinone</keyword>
<comment type="subcellular location">
    <subcellularLocation>
        <location evidence="2">Cell membrane</location>
        <topology evidence="2">Multi-pass membrane protein</topology>
    </subcellularLocation>
</comment>
<dbReference type="AlphaFoldDB" id="A0A518BWC6"/>
<feature type="transmembrane region" description="Helical" evidence="2">
    <location>
        <begin position="69"/>
        <end position="88"/>
    </location>
</feature>
<dbReference type="GO" id="GO:0016491">
    <property type="term" value="F:oxidoreductase activity"/>
    <property type="evidence" value="ECO:0007669"/>
    <property type="project" value="UniProtKB-KW"/>
</dbReference>
<keyword evidence="4" id="KW-1185">Reference proteome</keyword>
<gene>
    <name evidence="3" type="primary">nuoJ</name>
    <name evidence="3" type="ORF">Pan265_11260</name>
</gene>
<dbReference type="Gene3D" id="1.20.120.1200">
    <property type="entry name" value="NADH-ubiquinone/plastoquinone oxidoreductase chain 6, subunit NuoJ"/>
    <property type="match status" value="1"/>
</dbReference>
<dbReference type="InterPro" id="IPR001457">
    <property type="entry name" value="NADH_UbQ/plastoQ_OxRdtase_su6"/>
</dbReference>
<dbReference type="GO" id="GO:0005886">
    <property type="term" value="C:plasma membrane"/>
    <property type="evidence" value="ECO:0007669"/>
    <property type="project" value="UniProtKB-SubCell"/>
</dbReference>
<sequence length="276" mass="29592">MGSMMENLYNIGLFAATLTGAIGLYLMMPQRAAALRGVGVLLGLGFVALLWTVLGSRLPEVLGMAPWAFYYHYVFGFIAIASAVRVITHTQPVRAALWFIMVILASAGLLLTLSAEFVAFALIIVYGGAILVTYMFVLMLASQSSEAESEDASPMYDRRAREPLFAVLAGFVLLSTLLSFSFDAGRLPAAAVTGSLEASPLVMTQDERLPEAVVERKRADRTMTNLEAVGLDLFRSHPLAIELAGVILLVSLVGAVVIARTEVPDDEASRSSVSEA</sequence>
<comment type="caution">
    <text evidence="2">Lacks conserved residue(s) required for the propagation of feature annotation.</text>
</comment>
<feature type="transmembrane region" description="Helical" evidence="2">
    <location>
        <begin position="6"/>
        <end position="26"/>
    </location>
</feature>
<dbReference type="OrthoDB" id="289972at2"/>
<comment type="function">
    <text evidence="2">NDH-1 shuttles electrons from NADH, via FMN and iron-sulfur (Fe-S) centers, to quinones in the respiratory chain. Couples the redox reaction to proton translocation (for every two electrons transferred, four hydrogen ions are translocated across the cytoplasmic membrane), and thus conserves the redox energy in a proton gradient.</text>
</comment>
<dbReference type="Pfam" id="PF00499">
    <property type="entry name" value="Oxidored_q3"/>
    <property type="match status" value="1"/>
</dbReference>
<feature type="transmembrane region" description="Helical" evidence="2">
    <location>
        <begin position="239"/>
        <end position="259"/>
    </location>
</feature>
<dbReference type="InterPro" id="IPR042106">
    <property type="entry name" value="Nuo/plastoQ_OxRdtase_6_NuoJ"/>
</dbReference>
<dbReference type="PANTHER" id="PTHR33269:SF17">
    <property type="entry name" value="NADH-UBIQUINONE OXIDOREDUCTASE CHAIN 6"/>
    <property type="match status" value="1"/>
</dbReference>
<evidence type="ECO:0000256" key="1">
    <source>
        <dbReference type="ARBA" id="ARBA00005698"/>
    </source>
</evidence>
<keyword evidence="2" id="KW-0472">Membrane</keyword>
<keyword evidence="2" id="KW-1003">Cell membrane</keyword>
<keyword evidence="2" id="KW-0812">Transmembrane</keyword>
<evidence type="ECO:0000256" key="2">
    <source>
        <dbReference type="RuleBase" id="RU004429"/>
    </source>
</evidence>
<organism evidence="3 4">
    <name type="scientific">Mucisphaera calidilacus</name>
    <dbReference type="NCBI Taxonomy" id="2527982"/>
    <lineage>
        <taxon>Bacteria</taxon>
        <taxon>Pseudomonadati</taxon>
        <taxon>Planctomycetota</taxon>
        <taxon>Phycisphaerae</taxon>
        <taxon>Phycisphaerales</taxon>
        <taxon>Phycisphaeraceae</taxon>
        <taxon>Mucisphaera</taxon>
    </lineage>
</organism>
<comment type="similarity">
    <text evidence="1 2">Belongs to the complex I subunit 6 family.</text>
</comment>
<keyword evidence="2" id="KW-0520">NAD</keyword>
<dbReference type="EMBL" id="CP036280">
    <property type="protein sequence ID" value="QDU71277.1"/>
    <property type="molecule type" value="Genomic_DNA"/>
</dbReference>
<keyword evidence="3" id="KW-0560">Oxidoreductase</keyword>
<dbReference type="GO" id="GO:0048038">
    <property type="term" value="F:quinone binding"/>
    <property type="evidence" value="ECO:0007669"/>
    <property type="project" value="UniProtKB-UniRule"/>
</dbReference>
<feature type="transmembrane region" description="Helical" evidence="2">
    <location>
        <begin position="95"/>
        <end position="113"/>
    </location>
</feature>
<feature type="transmembrane region" description="Helical" evidence="2">
    <location>
        <begin position="33"/>
        <end position="54"/>
    </location>
</feature>
<feature type="transmembrane region" description="Helical" evidence="2">
    <location>
        <begin position="163"/>
        <end position="182"/>
    </location>
</feature>
<proteinExistence type="inferred from homology"/>
<reference evidence="3 4" key="1">
    <citation type="submission" date="2019-02" db="EMBL/GenBank/DDBJ databases">
        <title>Deep-cultivation of Planctomycetes and their phenomic and genomic characterization uncovers novel biology.</title>
        <authorList>
            <person name="Wiegand S."/>
            <person name="Jogler M."/>
            <person name="Boedeker C."/>
            <person name="Pinto D."/>
            <person name="Vollmers J."/>
            <person name="Rivas-Marin E."/>
            <person name="Kohn T."/>
            <person name="Peeters S.H."/>
            <person name="Heuer A."/>
            <person name="Rast P."/>
            <person name="Oberbeckmann S."/>
            <person name="Bunk B."/>
            <person name="Jeske O."/>
            <person name="Meyerdierks A."/>
            <person name="Storesund J.E."/>
            <person name="Kallscheuer N."/>
            <person name="Luecker S."/>
            <person name="Lage O.M."/>
            <person name="Pohl T."/>
            <person name="Merkel B.J."/>
            <person name="Hornburger P."/>
            <person name="Mueller R.-W."/>
            <person name="Bruemmer F."/>
            <person name="Labrenz M."/>
            <person name="Spormann A.M."/>
            <person name="Op den Camp H."/>
            <person name="Overmann J."/>
            <person name="Amann R."/>
            <person name="Jetten M.S.M."/>
            <person name="Mascher T."/>
            <person name="Medema M.H."/>
            <person name="Devos D.P."/>
            <person name="Kaster A.-K."/>
            <person name="Ovreas L."/>
            <person name="Rohde M."/>
            <person name="Galperin M.Y."/>
            <person name="Jogler C."/>
        </authorList>
    </citation>
    <scope>NUCLEOTIDE SEQUENCE [LARGE SCALE GENOMIC DNA]</scope>
    <source>
        <strain evidence="3 4">Pan265</strain>
    </source>
</reference>
<dbReference type="Proteomes" id="UP000320386">
    <property type="component" value="Chromosome"/>
</dbReference>
<dbReference type="EC" id="7.1.1.-" evidence="2"/>
<accession>A0A518BWC6</accession>
<keyword evidence="2" id="KW-1133">Transmembrane helix</keyword>
<dbReference type="PANTHER" id="PTHR33269">
    <property type="entry name" value="NADH-UBIQUINONE OXIDOREDUCTASE CHAIN 6"/>
    <property type="match status" value="1"/>
</dbReference>